<comment type="caution">
    <text evidence="2">The sequence shown here is derived from an EMBL/GenBank/DDBJ whole genome shotgun (WGS) entry which is preliminary data.</text>
</comment>
<dbReference type="SUPFAM" id="SSF53901">
    <property type="entry name" value="Thiolase-like"/>
    <property type="match status" value="2"/>
</dbReference>
<evidence type="ECO:0000313" key="3">
    <source>
        <dbReference type="Proteomes" id="UP000182229"/>
    </source>
</evidence>
<protein>
    <recommendedName>
        <fullName evidence="1">Beta-ketoacyl synthase-like N-terminal domain-containing protein</fullName>
    </recommendedName>
</protein>
<dbReference type="InterPro" id="IPR014030">
    <property type="entry name" value="Ketoacyl_synth_N"/>
</dbReference>
<accession>A0A1L9B592</accession>
<proteinExistence type="predicted"/>
<dbReference type="InterPro" id="IPR016039">
    <property type="entry name" value="Thiolase-like"/>
</dbReference>
<name>A0A1L9B592_9BACT</name>
<dbReference type="EMBL" id="MPIN01000008">
    <property type="protein sequence ID" value="OJH37380.1"/>
    <property type="molecule type" value="Genomic_DNA"/>
</dbReference>
<reference evidence="2 3" key="2">
    <citation type="submission" date="2016-12" db="EMBL/GenBank/DDBJ databases">
        <title>Draft Genome Sequence of Cystobacter ferrugineus Strain Cbfe23.</title>
        <authorList>
            <person name="Akbar S."/>
            <person name="Dowd S.E."/>
            <person name="Stevens D.C."/>
        </authorList>
    </citation>
    <scope>NUCLEOTIDE SEQUENCE [LARGE SCALE GENOMIC DNA]</scope>
    <source>
        <strain evidence="2 3">Cbfe23</strain>
    </source>
</reference>
<evidence type="ECO:0000313" key="2">
    <source>
        <dbReference type="EMBL" id="OJH37380.1"/>
    </source>
</evidence>
<keyword evidence="3" id="KW-1185">Reference proteome</keyword>
<dbReference type="Pfam" id="PF00109">
    <property type="entry name" value="ketoacyl-synt"/>
    <property type="match status" value="1"/>
</dbReference>
<gene>
    <name evidence="2" type="ORF">BON30_29265</name>
</gene>
<dbReference type="GO" id="GO:0016746">
    <property type="term" value="F:acyltransferase activity"/>
    <property type="evidence" value="ECO:0007669"/>
    <property type="project" value="InterPro"/>
</dbReference>
<dbReference type="Gene3D" id="3.40.47.10">
    <property type="match status" value="1"/>
</dbReference>
<reference evidence="3" key="1">
    <citation type="submission" date="2016-11" db="EMBL/GenBank/DDBJ databases">
        <authorList>
            <person name="Shukria A."/>
            <person name="Stevens D.C."/>
        </authorList>
    </citation>
    <scope>NUCLEOTIDE SEQUENCE [LARGE SCALE GENOMIC DNA]</scope>
    <source>
        <strain evidence="3">Cbfe23</strain>
    </source>
</reference>
<dbReference type="AlphaFoldDB" id="A0A1L9B592"/>
<evidence type="ECO:0000259" key="1">
    <source>
        <dbReference type="Pfam" id="PF00109"/>
    </source>
</evidence>
<organism evidence="2 3">
    <name type="scientific">Cystobacter ferrugineus</name>
    <dbReference type="NCBI Taxonomy" id="83449"/>
    <lineage>
        <taxon>Bacteria</taxon>
        <taxon>Pseudomonadati</taxon>
        <taxon>Myxococcota</taxon>
        <taxon>Myxococcia</taxon>
        <taxon>Myxococcales</taxon>
        <taxon>Cystobacterineae</taxon>
        <taxon>Archangiaceae</taxon>
        <taxon>Cystobacter</taxon>
    </lineage>
</organism>
<dbReference type="STRING" id="83449.BON30_29265"/>
<feature type="domain" description="Beta-ketoacyl synthase-like N-terminal" evidence="1">
    <location>
        <begin position="187"/>
        <end position="251"/>
    </location>
</feature>
<dbReference type="Proteomes" id="UP000182229">
    <property type="component" value="Unassembled WGS sequence"/>
</dbReference>
<dbReference type="OrthoDB" id="5493826at2"/>
<sequence>MRPTEHAALPSGAIAITGLGLTTSLGLDVVASCASARAGVTRWSQLDIEEPDMDTLESVPLKGHAVRGLTDGFDGSGRLLRLGDSALADLIEYSGLGPEHHPRTGFFVCLPGHFYSTARRQFELLGEGPAPDSVAREELRSHFEQRQRLQDEWEQRLVPSLLSLNRLTIPPTLRTCFLGGPAVFAQAVVQAVRRLRSRELDRCIVGGIDSYVHGGPLADVYELGLLRTEEKPSGFFPGEAGAFVLLERADAARARGARIEGMLGPSSIAEESFDRFSDEPPQGGALTSAIETCLRETEPRPGLAIVNINGDEFRARDFGTTLMRIRGSVLPEDFRQWYPVESFGEIGVATGAASVCLVVRAFVRGYAGSRSALVMLLGDDEARSAMLIEDLPLPSGRAR</sequence>